<sequence>MSQSPPCSRIAFLNTTNVYAPDGSDNSSAERKRSPSTSDAGRDAKRVKLSYEDTPEETQSKRTEIGNALTRIEPPKHAILTTRSSLMMAPLSTLRRYPALSTRPILRSFVSSNKTDVFRCYATEGQHMSNPYACGYSHDAKRGGTHLLAIATESGAVHVLNATKRDEWDCGMSFPLYELTTPYLHNDKEPQRVVWSPHNNGLFDIQWSPSDTLLATASGDQTTRISSLASSVSSEDKVLCVLRGQESTVRCVAWDPSRDDILCTGGRNGSICVWDLRVGEGRSHVISDFDTGSAVSGILAPVLVVPGAHEDSGRQLKPRGRKGKITPSSTLHSITNLLYDEANPTCIISSGSTDGILRKWDLRLPIETTGKSKKPAKTRTSSVCISSCDPTTFQGVRRARGIVSLESGRGPTAGLLYALGTDARIHTYSATSLEPLSGYRSDSLADDPFVFSHPELQTNSFYVHLALSPCGRWLACGSATGGRAFLFDVSNTASAGYVRHDRHNLQEDAVVLRGQMGEVGALDWAEGSLATCADDTTVRIWRPDIERAGICVEGSEEMKWTWSWAEQ</sequence>
<dbReference type="PANTHER" id="PTHR22852">
    <property type="entry name" value="LETHAL 2 DENTICLELESS PROTEIN RETINOIC ACID-REGULATED NUCLEAR MATRIX-ASSOCIATED PROTEIN"/>
    <property type="match status" value="1"/>
</dbReference>
<evidence type="ECO:0000256" key="4">
    <source>
        <dbReference type="ARBA" id="ARBA00022786"/>
    </source>
</evidence>
<dbReference type="Proteomes" id="UP000006352">
    <property type="component" value="Unassembled WGS sequence"/>
</dbReference>
<dbReference type="InParanoid" id="J4G864"/>
<dbReference type="InterPro" id="IPR036322">
    <property type="entry name" value="WD40_repeat_dom_sf"/>
</dbReference>
<reference evidence="8 9" key="1">
    <citation type="journal article" date="2012" name="Appl. Environ. Microbiol.">
        <title>Short-read sequencing for genomic analysis of the brown rot fungus Fibroporia radiculosa.</title>
        <authorList>
            <person name="Tang J.D."/>
            <person name="Perkins A.D."/>
            <person name="Sonstegard T.S."/>
            <person name="Schroeder S.G."/>
            <person name="Burgess S.C."/>
            <person name="Diehl S.V."/>
        </authorList>
    </citation>
    <scope>NUCLEOTIDE SEQUENCE [LARGE SCALE GENOMIC DNA]</scope>
    <source>
        <strain evidence="8 9">TFFH 294</strain>
    </source>
</reference>
<dbReference type="InterPro" id="IPR001680">
    <property type="entry name" value="WD40_rpt"/>
</dbReference>
<comment type="pathway">
    <text evidence="1">Protein modification; protein ubiquitination.</text>
</comment>
<dbReference type="InterPro" id="IPR019775">
    <property type="entry name" value="WD40_repeat_CS"/>
</dbReference>
<dbReference type="HOGENOM" id="CLU_038595_0_0_1"/>
<dbReference type="OrthoDB" id="2096344at2759"/>
<dbReference type="InterPro" id="IPR051865">
    <property type="entry name" value="WD-repeat_CDT2_adapter"/>
</dbReference>
<dbReference type="RefSeq" id="XP_012182096.1">
    <property type="nucleotide sequence ID" value="XM_012326706.1"/>
</dbReference>
<dbReference type="SUPFAM" id="SSF50978">
    <property type="entry name" value="WD40 repeat-like"/>
    <property type="match status" value="1"/>
</dbReference>
<dbReference type="AlphaFoldDB" id="J4G864"/>
<dbReference type="EMBL" id="HE797094">
    <property type="protein sequence ID" value="CCM02813.1"/>
    <property type="molecule type" value="Genomic_DNA"/>
</dbReference>
<feature type="compositionally biased region" description="Basic and acidic residues" evidence="7">
    <location>
        <begin position="40"/>
        <end position="51"/>
    </location>
</feature>
<dbReference type="PANTHER" id="PTHR22852:SF0">
    <property type="entry name" value="DENTICLELESS PROTEIN HOMOLOG"/>
    <property type="match status" value="1"/>
</dbReference>
<dbReference type="PROSITE" id="PS50082">
    <property type="entry name" value="WD_REPEATS_2"/>
    <property type="match status" value="1"/>
</dbReference>
<evidence type="ECO:0000256" key="7">
    <source>
        <dbReference type="SAM" id="MobiDB-lite"/>
    </source>
</evidence>
<feature type="repeat" description="WD" evidence="6">
    <location>
        <begin position="242"/>
        <end position="284"/>
    </location>
</feature>
<evidence type="ECO:0000256" key="3">
    <source>
        <dbReference type="ARBA" id="ARBA00022737"/>
    </source>
</evidence>
<dbReference type="PROSITE" id="PS00678">
    <property type="entry name" value="WD_REPEATS_1"/>
    <property type="match status" value="1"/>
</dbReference>
<evidence type="ECO:0000313" key="9">
    <source>
        <dbReference type="Proteomes" id="UP000006352"/>
    </source>
</evidence>
<evidence type="ECO:0000256" key="6">
    <source>
        <dbReference type="PROSITE-ProRule" id="PRU00221"/>
    </source>
</evidence>
<feature type="region of interest" description="Disordered" evidence="7">
    <location>
        <begin position="1"/>
        <end position="62"/>
    </location>
</feature>
<accession>J4G864</accession>
<dbReference type="GO" id="GO:0005634">
    <property type="term" value="C:nucleus"/>
    <property type="evidence" value="ECO:0007669"/>
    <property type="project" value="TreeGrafter"/>
</dbReference>
<dbReference type="Gene3D" id="2.130.10.10">
    <property type="entry name" value="YVTN repeat-like/Quinoprotein amine dehydrogenase"/>
    <property type="match status" value="2"/>
</dbReference>
<keyword evidence="3" id="KW-0677">Repeat</keyword>
<evidence type="ECO:0000256" key="1">
    <source>
        <dbReference type="ARBA" id="ARBA00004906"/>
    </source>
</evidence>
<organism evidence="8 9">
    <name type="scientific">Fibroporia radiculosa</name>
    <dbReference type="NCBI Taxonomy" id="599839"/>
    <lineage>
        <taxon>Eukaryota</taxon>
        <taxon>Fungi</taxon>
        <taxon>Dikarya</taxon>
        <taxon>Basidiomycota</taxon>
        <taxon>Agaricomycotina</taxon>
        <taxon>Agaricomycetes</taxon>
        <taxon>Polyporales</taxon>
        <taxon>Fibroporiaceae</taxon>
        <taxon>Fibroporia</taxon>
    </lineage>
</organism>
<evidence type="ECO:0000313" key="8">
    <source>
        <dbReference type="EMBL" id="CCM02813.1"/>
    </source>
</evidence>
<dbReference type="PROSITE" id="PS50294">
    <property type="entry name" value="WD_REPEATS_REGION"/>
    <property type="match status" value="1"/>
</dbReference>
<comment type="similarity">
    <text evidence="5">Belongs to the WD repeat cdt2 family.</text>
</comment>
<gene>
    <name evidence="8" type="ORF">FIBRA_04925</name>
</gene>
<dbReference type="SMART" id="SM00320">
    <property type="entry name" value="WD40"/>
    <property type="match status" value="5"/>
</dbReference>
<dbReference type="STRING" id="599839.J4G864"/>
<protein>
    <submittedName>
        <fullName evidence="8">Uncharacterized protein</fullName>
    </submittedName>
</protein>
<evidence type="ECO:0000256" key="2">
    <source>
        <dbReference type="ARBA" id="ARBA00022574"/>
    </source>
</evidence>
<keyword evidence="9" id="KW-1185">Reference proteome</keyword>
<dbReference type="GeneID" id="24097724"/>
<dbReference type="GO" id="GO:0043161">
    <property type="term" value="P:proteasome-mediated ubiquitin-dependent protein catabolic process"/>
    <property type="evidence" value="ECO:0007669"/>
    <property type="project" value="TreeGrafter"/>
</dbReference>
<dbReference type="Pfam" id="PF00400">
    <property type="entry name" value="WD40"/>
    <property type="match status" value="2"/>
</dbReference>
<name>J4G864_9APHY</name>
<proteinExistence type="inferred from homology"/>
<evidence type="ECO:0000256" key="5">
    <source>
        <dbReference type="ARBA" id="ARBA00038344"/>
    </source>
</evidence>
<dbReference type="InterPro" id="IPR015943">
    <property type="entry name" value="WD40/YVTN_repeat-like_dom_sf"/>
</dbReference>
<keyword evidence="4" id="KW-0833">Ubl conjugation pathway</keyword>
<dbReference type="GO" id="GO:0030674">
    <property type="term" value="F:protein-macromolecule adaptor activity"/>
    <property type="evidence" value="ECO:0007669"/>
    <property type="project" value="TreeGrafter"/>
</dbReference>
<keyword evidence="2 6" id="KW-0853">WD repeat</keyword>
<dbReference type="FunCoup" id="J4G864">
    <property type="interactions" value="195"/>
</dbReference>